<evidence type="ECO:0000313" key="6">
    <source>
        <dbReference type="Proteomes" id="UP000237423"/>
    </source>
</evidence>
<comment type="caution">
    <text evidence="5">The sequence shown here is derived from an EMBL/GenBank/DDBJ whole genome shotgun (WGS) entry which is preliminary data.</text>
</comment>
<evidence type="ECO:0000313" key="5">
    <source>
        <dbReference type="EMBL" id="POZ49655.1"/>
    </source>
</evidence>
<dbReference type="EMBL" id="PGFZ01000034">
    <property type="protein sequence ID" value="POZ49655.1"/>
    <property type="molecule type" value="Genomic_DNA"/>
</dbReference>
<feature type="compositionally biased region" description="Low complexity" evidence="3">
    <location>
        <begin position="265"/>
        <end position="275"/>
    </location>
</feature>
<evidence type="ECO:0000256" key="2">
    <source>
        <dbReference type="ARBA" id="ARBA00022971"/>
    </source>
</evidence>
<dbReference type="Pfam" id="PF03389">
    <property type="entry name" value="MobA_MobL"/>
    <property type="match status" value="1"/>
</dbReference>
<sequence length="396" mass="44397">MTTTAGWYHCSVKPIGRGAGRSVVAAAAYRTGEKLHDDRTQLTHDYTRRRGVEASFIVAPEHAPAWASDVQKLWNEAEAAETRINSRTAREVELALPSDVSPEARQEIAHNLAEHLAERYGVAVMVALHDPSGHGDDRNHHAHILFTTRRIGADGFGEKTRELDDLKTGKLEILHIRETAADLINAALENAGSDERIDHRSHKDRGLEQVPTERLSLQQIAKERKGKHSKAGDRNREIKATNDTIAALVEEREELDRQILEANQETEPGQTPEPTGEGGNYWQDKLNAERQGDNEGGTPPPVPPTIEPQETPNANSIFDDSITENFVRQIKEHGEIQHHGLGMSWADYVAHWVHELGEGIVNTVKTSLDNNWREYIKERERQQPSDPEKDGVDFDR</sequence>
<name>A0A2S5CFS2_9GAMM</name>
<evidence type="ECO:0000259" key="4">
    <source>
        <dbReference type="Pfam" id="PF03389"/>
    </source>
</evidence>
<gene>
    <name evidence="5" type="primary">mobA_3</name>
    <name evidence="5" type="ORF">AADEFJLK_04571</name>
</gene>
<dbReference type="Gene3D" id="3.30.930.30">
    <property type="match status" value="1"/>
</dbReference>
<dbReference type="NCBIfam" id="NF041496">
    <property type="entry name" value="MobQ"/>
    <property type="match status" value="1"/>
</dbReference>
<protein>
    <submittedName>
        <fullName evidence="5">Mobilization protein A</fullName>
    </submittedName>
</protein>
<feature type="region of interest" description="Disordered" evidence="3">
    <location>
        <begin position="194"/>
        <end position="238"/>
    </location>
</feature>
<accession>A0A2S5CFS2</accession>
<feature type="region of interest" description="Disordered" evidence="3">
    <location>
        <begin position="262"/>
        <end position="317"/>
    </location>
</feature>
<organism evidence="5 6">
    <name type="scientific">Methylovulum psychrotolerans</name>
    <dbReference type="NCBI Taxonomy" id="1704499"/>
    <lineage>
        <taxon>Bacteria</taxon>
        <taxon>Pseudomonadati</taxon>
        <taxon>Pseudomonadota</taxon>
        <taxon>Gammaproteobacteria</taxon>
        <taxon>Methylococcales</taxon>
        <taxon>Methylococcaceae</taxon>
        <taxon>Methylovulum</taxon>
    </lineage>
</organism>
<evidence type="ECO:0000256" key="3">
    <source>
        <dbReference type="SAM" id="MobiDB-lite"/>
    </source>
</evidence>
<dbReference type="InterPro" id="IPR005053">
    <property type="entry name" value="MobA_MobL"/>
</dbReference>
<feature type="domain" description="MobA/MobL protein" evidence="4">
    <location>
        <begin position="21"/>
        <end position="225"/>
    </location>
</feature>
<feature type="region of interest" description="Disordered" evidence="3">
    <location>
        <begin position="377"/>
        <end position="396"/>
    </location>
</feature>
<dbReference type="RefSeq" id="WP_103975951.1">
    <property type="nucleotide sequence ID" value="NZ_PGFZ01000034.1"/>
</dbReference>
<dbReference type="AlphaFoldDB" id="A0A2S5CFS2"/>
<proteinExistence type="inferred from homology"/>
<evidence type="ECO:0000256" key="1">
    <source>
        <dbReference type="ARBA" id="ARBA00010873"/>
    </source>
</evidence>
<comment type="similarity">
    <text evidence="1">Belongs to the MobA/MobL family.</text>
</comment>
<keyword evidence="2" id="KW-0184">Conjugation</keyword>
<reference evidence="5 6" key="1">
    <citation type="submission" date="2017-11" db="EMBL/GenBank/DDBJ databases">
        <title>Draft Genome Sequence of Methylobacter psychrotolerans Sph1T, an Obligate Methanotroph from Low-Temperature Environments.</title>
        <authorList>
            <person name="Oshkin I.Y."/>
            <person name="Miroshnikov K."/>
            <person name="Belova S.E."/>
            <person name="Korzhenkov A."/>
            <person name="Toshchakov S.V."/>
            <person name="Dedysh S.N."/>
        </authorList>
    </citation>
    <scope>NUCLEOTIDE SEQUENCE [LARGE SCALE GENOMIC DNA]</scope>
    <source>
        <strain evidence="5 6">Sph1</strain>
    </source>
</reference>
<dbReference type="Proteomes" id="UP000237423">
    <property type="component" value="Unassembled WGS sequence"/>
</dbReference>